<evidence type="ECO:0000313" key="6">
    <source>
        <dbReference type="Proteomes" id="UP000218113"/>
    </source>
</evidence>
<evidence type="ECO:0000256" key="2">
    <source>
        <dbReference type="SAM" id="Phobius"/>
    </source>
</evidence>
<dbReference type="EMBL" id="NVSR01000006">
    <property type="protein sequence ID" value="PCI30319.1"/>
    <property type="molecule type" value="Genomic_DNA"/>
</dbReference>
<dbReference type="Pfam" id="PF23357">
    <property type="entry name" value="DUF7088"/>
    <property type="match status" value="1"/>
</dbReference>
<feature type="domain" description="ABC-type uncharacterised transport system" evidence="3">
    <location>
        <begin position="178"/>
        <end position="491"/>
    </location>
</feature>
<keyword evidence="2" id="KW-0812">Transmembrane</keyword>
<evidence type="ECO:0000259" key="3">
    <source>
        <dbReference type="Pfam" id="PF09822"/>
    </source>
</evidence>
<evidence type="ECO:0000313" key="5">
    <source>
        <dbReference type="EMBL" id="PCI30319.1"/>
    </source>
</evidence>
<comment type="caution">
    <text evidence="5">The sequence shown here is derived from an EMBL/GenBank/DDBJ whole genome shotgun (WGS) entry which is preliminary data.</text>
</comment>
<dbReference type="Proteomes" id="UP000218113">
    <property type="component" value="Unassembled WGS sequence"/>
</dbReference>
<organism evidence="5 6">
    <name type="scientific">SAR324 cluster bacterium</name>
    <dbReference type="NCBI Taxonomy" id="2024889"/>
    <lineage>
        <taxon>Bacteria</taxon>
        <taxon>Deltaproteobacteria</taxon>
        <taxon>SAR324 cluster</taxon>
    </lineage>
</organism>
<protein>
    <submittedName>
        <fullName evidence="5">ABC transporter</fullName>
    </submittedName>
</protein>
<feature type="transmembrane region" description="Helical" evidence="2">
    <location>
        <begin position="600"/>
        <end position="622"/>
    </location>
</feature>
<sequence>MTNQKKGQKVAGTRLLSIGLVLVIVIAVNVIASKLFFRLDITEEKLYTLSAGSQKIVAAYQVPAVIKYYFSKSSKQIPLSYKSYGNKVEELLREYQSLNPEMLTFESYDPKPDSDEEEWTKKYGLQAINLGMETFTMGLVILQEDKELNIPFFDIRREQFLEYDITQLLLQSSREKENTIGVMSSLPVMGEQVNQMQQMQGQRGRPKWFFIQELEKSFEVQPIKVDAEEISDDISILLLVHPKNLGESTQYAIDQFVMRGGELVILVDPNTRVDESAALLARMGQPAQSSSDLEKLFPHWGIKYKKGALLGDRKRGTEVNSQQGVLPFYLWHSLPPAAFNQNLIATKGLETMLLVEPGAFTMDGRSPLKLNPLIQSSDQAGMVENVMLRFSSPSELNKTIKPDGITYTMAGILTGELTSAFEKRPTSKKENEDKKESPIFKPHLSKTKNQAKILLITDVDFLADQFSVDQFQLLGEVISQPKNDNLIFFTNMVEFLGGSDVMMEIRSRGRFSRPFTRFHELALVAQERFQIAEESLSVKLQEVQEKLSELNFQQGTNQVILSKEQLDKIQQFRDKEKKTQSELRNIRKLLRQDIEAEKTLLTLLNLLVVPILLIIFGVILYFKRFQRRNS</sequence>
<keyword evidence="2" id="KW-1133">Transmembrane helix</keyword>
<dbReference type="AlphaFoldDB" id="A0A2A4TAH4"/>
<dbReference type="InterPro" id="IPR019196">
    <property type="entry name" value="ABC_transp_unknown"/>
</dbReference>
<dbReference type="InterPro" id="IPR055396">
    <property type="entry name" value="DUF7088"/>
</dbReference>
<gene>
    <name evidence="5" type="ORF">COB67_02265</name>
</gene>
<keyword evidence="2" id="KW-0472">Membrane</keyword>
<dbReference type="Pfam" id="PF09822">
    <property type="entry name" value="ABC_transp_aux"/>
    <property type="match status" value="1"/>
</dbReference>
<reference evidence="6" key="1">
    <citation type="submission" date="2017-08" db="EMBL/GenBank/DDBJ databases">
        <title>A dynamic microbial community with high functional redundancy inhabits the cold, oxic subseafloor aquifer.</title>
        <authorList>
            <person name="Tully B.J."/>
            <person name="Wheat C.G."/>
            <person name="Glazer B.T."/>
            <person name="Huber J.A."/>
        </authorList>
    </citation>
    <scope>NUCLEOTIDE SEQUENCE [LARGE SCALE GENOMIC DNA]</scope>
</reference>
<evidence type="ECO:0000259" key="4">
    <source>
        <dbReference type="Pfam" id="PF23357"/>
    </source>
</evidence>
<feature type="domain" description="DUF7088" evidence="4">
    <location>
        <begin position="43"/>
        <end position="133"/>
    </location>
</feature>
<evidence type="ECO:0000256" key="1">
    <source>
        <dbReference type="SAM" id="Coils"/>
    </source>
</evidence>
<keyword evidence="1" id="KW-0175">Coiled coil</keyword>
<accession>A0A2A4TAH4</accession>
<name>A0A2A4TAH4_9DELT</name>
<proteinExistence type="predicted"/>
<feature type="coiled-coil region" evidence="1">
    <location>
        <begin position="533"/>
        <end position="589"/>
    </location>
</feature>
<feature type="transmembrane region" description="Helical" evidence="2">
    <location>
        <begin position="12"/>
        <end position="32"/>
    </location>
</feature>